<evidence type="ECO:0000256" key="12">
    <source>
        <dbReference type="ARBA" id="ARBA00023277"/>
    </source>
</evidence>
<evidence type="ECO:0000256" key="6">
    <source>
        <dbReference type="ARBA" id="ARBA00022692"/>
    </source>
</evidence>
<comment type="subcellular location">
    <subcellularLocation>
        <location evidence="1">Membrane</location>
        <topology evidence="1">Single-pass type II membrane protein</topology>
    </subcellularLocation>
</comment>
<dbReference type="GO" id="GO:0016020">
    <property type="term" value="C:membrane"/>
    <property type="evidence" value="ECO:0007669"/>
    <property type="project" value="UniProtKB-SubCell"/>
</dbReference>
<comment type="pathway">
    <text evidence="2">Glycan metabolism.</text>
</comment>
<accession>A0AAV0HY84</accession>
<keyword evidence="7" id="KW-0735">Signal-anchor</keyword>
<evidence type="ECO:0000256" key="1">
    <source>
        <dbReference type="ARBA" id="ARBA00004606"/>
    </source>
</evidence>
<dbReference type="InterPro" id="IPR019378">
    <property type="entry name" value="GDP-Fuc_O-FucTrfase"/>
</dbReference>
<evidence type="ECO:0000256" key="5">
    <source>
        <dbReference type="ARBA" id="ARBA00022679"/>
    </source>
</evidence>
<dbReference type="GO" id="GO:0005737">
    <property type="term" value="C:cytoplasm"/>
    <property type="evidence" value="ECO:0007669"/>
    <property type="project" value="TreeGrafter"/>
</dbReference>
<evidence type="ECO:0000256" key="11">
    <source>
        <dbReference type="ARBA" id="ARBA00023253"/>
    </source>
</evidence>
<evidence type="ECO:0000313" key="15">
    <source>
        <dbReference type="Proteomes" id="UP001154282"/>
    </source>
</evidence>
<dbReference type="Pfam" id="PF10250">
    <property type="entry name" value="O-FucT"/>
    <property type="match status" value="1"/>
</dbReference>
<keyword evidence="12" id="KW-0119">Carbohydrate metabolism</keyword>
<comment type="caution">
    <text evidence="14">The sequence shown here is derived from an EMBL/GenBank/DDBJ whole genome shotgun (WGS) entry which is preliminary data.</text>
</comment>
<dbReference type="PANTHER" id="PTHR31741:SF3">
    <property type="entry name" value="O-FUCOSYLTRANSFERASE FAMILY PROTEIN"/>
    <property type="match status" value="1"/>
</dbReference>
<keyword evidence="11" id="KW-0294">Fucose metabolism</keyword>
<evidence type="ECO:0000256" key="2">
    <source>
        <dbReference type="ARBA" id="ARBA00004881"/>
    </source>
</evidence>
<dbReference type="PANTHER" id="PTHR31741">
    <property type="entry name" value="OS02G0726500 PROTEIN-RELATED"/>
    <property type="match status" value="1"/>
</dbReference>
<name>A0AAV0HY84_9ROSI</name>
<protein>
    <recommendedName>
        <fullName evidence="13">O-fucosyltransferase family protein</fullName>
    </recommendedName>
</protein>
<dbReference type="AlphaFoldDB" id="A0AAV0HY84"/>
<sequence>MVAIARFLKVMLTVPVLDNTSYWHDQRIMESAIFSSVMPKLIPTQVRGPNPNGRNAADELLLSAVLAFAMPSANLSGLNSHIKGLAFINQIIQCYATVSVGTIIGLDKQSKEISGRRSTGDSEMQVRKETLLDLSDLSQFQNHSNAMAALDFIVAVESEIFALKFSGNMAYAAEGHRNSQVSI</sequence>
<dbReference type="GO" id="GO:0016757">
    <property type="term" value="F:glycosyltransferase activity"/>
    <property type="evidence" value="ECO:0007669"/>
    <property type="project" value="UniProtKB-KW"/>
</dbReference>
<reference evidence="14" key="1">
    <citation type="submission" date="2022-08" db="EMBL/GenBank/DDBJ databases">
        <authorList>
            <person name="Gutierrez-Valencia J."/>
        </authorList>
    </citation>
    <scope>NUCLEOTIDE SEQUENCE</scope>
</reference>
<dbReference type="GO" id="GO:0006004">
    <property type="term" value="P:fucose metabolic process"/>
    <property type="evidence" value="ECO:0007669"/>
    <property type="project" value="UniProtKB-KW"/>
</dbReference>
<gene>
    <name evidence="14" type="ORF">LITE_LOCUS6691</name>
</gene>
<keyword evidence="15" id="KW-1185">Reference proteome</keyword>
<evidence type="ECO:0000256" key="4">
    <source>
        <dbReference type="ARBA" id="ARBA00022676"/>
    </source>
</evidence>
<keyword evidence="8" id="KW-1133">Transmembrane helix</keyword>
<evidence type="ECO:0000313" key="14">
    <source>
        <dbReference type="EMBL" id="CAI0390330.1"/>
    </source>
</evidence>
<proteinExistence type="inferred from homology"/>
<keyword evidence="9" id="KW-0472">Membrane</keyword>
<organism evidence="14 15">
    <name type="scientific">Linum tenue</name>
    <dbReference type="NCBI Taxonomy" id="586396"/>
    <lineage>
        <taxon>Eukaryota</taxon>
        <taxon>Viridiplantae</taxon>
        <taxon>Streptophyta</taxon>
        <taxon>Embryophyta</taxon>
        <taxon>Tracheophyta</taxon>
        <taxon>Spermatophyta</taxon>
        <taxon>Magnoliopsida</taxon>
        <taxon>eudicotyledons</taxon>
        <taxon>Gunneridae</taxon>
        <taxon>Pentapetalae</taxon>
        <taxon>rosids</taxon>
        <taxon>fabids</taxon>
        <taxon>Malpighiales</taxon>
        <taxon>Linaceae</taxon>
        <taxon>Linum</taxon>
    </lineage>
</organism>
<dbReference type="Proteomes" id="UP001154282">
    <property type="component" value="Unassembled WGS sequence"/>
</dbReference>
<dbReference type="EMBL" id="CAMGYJ010000003">
    <property type="protein sequence ID" value="CAI0390330.1"/>
    <property type="molecule type" value="Genomic_DNA"/>
</dbReference>
<keyword evidence="10" id="KW-0325">Glycoprotein</keyword>
<evidence type="ECO:0000256" key="13">
    <source>
        <dbReference type="ARBA" id="ARBA00030350"/>
    </source>
</evidence>
<keyword evidence="4" id="KW-0328">Glycosyltransferase</keyword>
<keyword evidence="5" id="KW-0808">Transferase</keyword>
<evidence type="ECO:0000256" key="8">
    <source>
        <dbReference type="ARBA" id="ARBA00022989"/>
    </source>
</evidence>
<evidence type="ECO:0000256" key="7">
    <source>
        <dbReference type="ARBA" id="ARBA00022968"/>
    </source>
</evidence>
<comment type="similarity">
    <text evidence="3">Belongs to the glycosyltransferase GT106 family.</text>
</comment>
<evidence type="ECO:0000256" key="9">
    <source>
        <dbReference type="ARBA" id="ARBA00023136"/>
    </source>
</evidence>
<evidence type="ECO:0000256" key="10">
    <source>
        <dbReference type="ARBA" id="ARBA00023180"/>
    </source>
</evidence>
<evidence type="ECO:0000256" key="3">
    <source>
        <dbReference type="ARBA" id="ARBA00007737"/>
    </source>
</evidence>
<keyword evidence="6" id="KW-0812">Transmembrane</keyword>